<proteinExistence type="predicted"/>
<dbReference type="HOGENOM" id="CLU_1807788_0_0_1"/>
<dbReference type="Proteomes" id="UP000682892">
    <property type="component" value="Chromosome 2"/>
</dbReference>
<organism evidence="1 2">
    <name type="scientific">Aedes aegypti</name>
    <name type="common">Yellowfever mosquito</name>
    <name type="synonym">Culex aegypti</name>
    <dbReference type="NCBI Taxonomy" id="7159"/>
    <lineage>
        <taxon>Eukaryota</taxon>
        <taxon>Metazoa</taxon>
        <taxon>Ecdysozoa</taxon>
        <taxon>Arthropoda</taxon>
        <taxon>Hexapoda</taxon>
        <taxon>Insecta</taxon>
        <taxon>Pterygota</taxon>
        <taxon>Neoptera</taxon>
        <taxon>Endopterygota</taxon>
        <taxon>Diptera</taxon>
        <taxon>Nematocera</taxon>
        <taxon>Culicoidea</taxon>
        <taxon>Culicidae</taxon>
        <taxon>Culicinae</taxon>
        <taxon>Aedini</taxon>
        <taxon>Aedes</taxon>
        <taxon>Stegomyia</taxon>
    </lineage>
</organism>
<dbReference type="PaxDb" id="7159-AAEL017083-PA"/>
<reference evidence="1" key="2">
    <citation type="journal article" date="2007" name="Science">
        <title>Genome sequence of Aedes aegypti, a major arbovirus vector.</title>
        <authorList>
            <person name="Nene V."/>
            <person name="Wortman J.R."/>
            <person name="Lawson D."/>
            <person name="Haas B."/>
            <person name="Kodira C."/>
            <person name="Tu Z.J."/>
            <person name="Loftus B."/>
            <person name="Xi Z."/>
            <person name="Megy K."/>
            <person name="Grabherr M."/>
            <person name="Ren Q."/>
            <person name="Zdobnov E.M."/>
            <person name="Lobo N.F."/>
            <person name="Campbell K.S."/>
            <person name="Brown S.E."/>
            <person name="Bonaldo M.F."/>
            <person name="Zhu J."/>
            <person name="Sinkins S.P."/>
            <person name="Hogenkamp D.G."/>
            <person name="Amedeo P."/>
            <person name="Arensburger P."/>
            <person name="Atkinson P.W."/>
            <person name="Bidwell S."/>
            <person name="Biedler J."/>
            <person name="Birney E."/>
            <person name="Bruggner R.V."/>
            <person name="Costas J."/>
            <person name="Coy M.R."/>
            <person name="Crabtree J."/>
            <person name="Crawford M."/>
            <person name="Debruyn B."/>
            <person name="Decaprio D."/>
            <person name="Eiglmeier K."/>
            <person name="Eisenstadt E."/>
            <person name="El-Dorry H."/>
            <person name="Gelbart W.M."/>
            <person name="Gomes S.L."/>
            <person name="Hammond M."/>
            <person name="Hannick L.I."/>
            <person name="Hogan J.R."/>
            <person name="Holmes M.H."/>
            <person name="Jaffe D."/>
            <person name="Johnston J.S."/>
            <person name="Kennedy R.C."/>
            <person name="Koo H."/>
            <person name="Kravitz S."/>
            <person name="Kriventseva E.V."/>
            <person name="Kulp D."/>
            <person name="Labutti K."/>
            <person name="Lee E."/>
            <person name="Li S."/>
            <person name="Lovin D.D."/>
            <person name="Mao C."/>
            <person name="Mauceli E."/>
            <person name="Menck C.F."/>
            <person name="Miller J.R."/>
            <person name="Montgomery P."/>
            <person name="Mori A."/>
            <person name="Nascimento A.L."/>
            <person name="Naveira H.F."/>
            <person name="Nusbaum C."/>
            <person name="O'leary S."/>
            <person name="Orvis J."/>
            <person name="Pertea M."/>
            <person name="Quesneville H."/>
            <person name="Reidenbach K.R."/>
            <person name="Rogers Y.H."/>
            <person name="Roth C.W."/>
            <person name="Schneider J.R."/>
            <person name="Schatz M."/>
            <person name="Shumway M."/>
            <person name="Stanke M."/>
            <person name="Stinson E.O."/>
            <person name="Tubio J.M."/>
            <person name="Vanzee J.P."/>
            <person name="Verjovski-Almeida S."/>
            <person name="Werner D."/>
            <person name="White O."/>
            <person name="Wyder S."/>
            <person name="Zeng Q."/>
            <person name="Zhao Q."/>
            <person name="Zhao Y."/>
            <person name="Hill C.A."/>
            <person name="Raikhel A.S."/>
            <person name="Soares M.B."/>
            <person name="Knudson D.L."/>
            <person name="Lee N.H."/>
            <person name="Galagan J."/>
            <person name="Salzberg S.L."/>
            <person name="Paulsen I.T."/>
            <person name="Dimopoulos G."/>
            <person name="Collins F.H."/>
            <person name="Birren B."/>
            <person name="Fraser-Liggett C.M."/>
            <person name="Severson D.W."/>
        </authorList>
    </citation>
    <scope>NUCLEOTIDE SEQUENCE [LARGE SCALE GENOMIC DNA]</scope>
    <source>
        <strain evidence="1">Liverpool</strain>
    </source>
</reference>
<evidence type="ECO:0000313" key="1">
    <source>
        <dbReference type="EMBL" id="EJY57357.1"/>
    </source>
</evidence>
<name>J9HEY0_AEDAE</name>
<sequence length="143" mass="16743">MRSQSLSAFVPINISNIFSVANHGEQNAKKEITVKKYKELQAIYSNSRWWNMFSLDQFIYNQQQHKQLDVVVVQCNQHHREIHHQGSTRFKILYKTIAIEGNQLINVVDFNFINNCNTPIVQIKKILVESIIFAYLISLDLYS</sequence>
<reference evidence="1" key="1">
    <citation type="submission" date="2005-10" db="EMBL/GenBank/DDBJ databases">
        <authorList>
            <person name="Loftus B.J."/>
            <person name="Nene V.M."/>
            <person name="Hannick L.I."/>
            <person name="Bidwell S."/>
            <person name="Haas B."/>
            <person name="Amedeo P."/>
            <person name="Orvis J."/>
            <person name="Wortman J.R."/>
            <person name="White O.R."/>
            <person name="Salzberg S."/>
            <person name="Shumway M."/>
            <person name="Koo H."/>
            <person name="Zhao Y."/>
            <person name="Holmes M."/>
            <person name="Miller J."/>
            <person name="Schatz M."/>
            <person name="Pop M."/>
            <person name="Pai G."/>
            <person name="Utterback T."/>
            <person name="Rogers Y.-H."/>
            <person name="Kravitz S."/>
            <person name="Fraser C.M."/>
        </authorList>
    </citation>
    <scope>NUCLEOTIDE SEQUENCE</scope>
    <source>
        <strain evidence="1">Liverpool</strain>
    </source>
</reference>
<reference evidence="1" key="3">
    <citation type="submission" date="2012-09" db="EMBL/GenBank/DDBJ databases">
        <authorList>
            <consortium name="VectorBase"/>
        </authorList>
    </citation>
    <scope>NUCLEOTIDE SEQUENCE</scope>
    <source>
        <strain evidence="1">Liverpool</strain>
    </source>
</reference>
<dbReference type="EMBL" id="CH477209">
    <property type="protein sequence ID" value="EJY57357.1"/>
    <property type="molecule type" value="Genomic_DNA"/>
</dbReference>
<dbReference type="AlphaFoldDB" id="J9HEY0"/>
<accession>J9HEY0</accession>
<gene>
    <name evidence="1" type="ORF">AaeL_AAEL017083</name>
</gene>
<protein>
    <submittedName>
        <fullName evidence="1">AAEL017083-PA</fullName>
    </submittedName>
</protein>
<evidence type="ECO:0000313" key="2">
    <source>
        <dbReference type="Proteomes" id="UP000682892"/>
    </source>
</evidence>